<keyword evidence="1" id="KW-0732">Signal</keyword>
<dbReference type="GO" id="GO:0016787">
    <property type="term" value="F:hydrolase activity"/>
    <property type="evidence" value="ECO:0007669"/>
    <property type="project" value="InterPro"/>
</dbReference>
<feature type="chain" id="PRO_5013039227" description="Cell wall hydrolase SleB domain-containing protein" evidence="1">
    <location>
        <begin position="22"/>
        <end position="207"/>
    </location>
</feature>
<evidence type="ECO:0000259" key="2">
    <source>
        <dbReference type="Pfam" id="PF07486"/>
    </source>
</evidence>
<organism evidence="3 4">
    <name type="scientific">Pseudomonas protegens (strain DSM 19095 / LMG 27888 / CFBP 6595 / CHA0)</name>
    <dbReference type="NCBI Taxonomy" id="1124983"/>
    <lineage>
        <taxon>Bacteria</taxon>
        <taxon>Pseudomonadati</taxon>
        <taxon>Pseudomonadota</taxon>
        <taxon>Gammaproteobacteria</taxon>
        <taxon>Pseudomonadales</taxon>
        <taxon>Pseudomonadaceae</taxon>
        <taxon>Pseudomonas</taxon>
    </lineage>
</organism>
<dbReference type="GeneID" id="57475449"/>
<dbReference type="Gene3D" id="1.10.10.2520">
    <property type="entry name" value="Cell wall hydrolase SleB, domain 1"/>
    <property type="match status" value="1"/>
</dbReference>
<reference evidence="4" key="1">
    <citation type="journal article" date="2014" name="Genome Announc.">
        <title>Full-genome sequence of the plant growth-promoting bacterium Pseudomonas protegens CHA0.</title>
        <authorList>
            <person name="Jousset A."/>
            <person name="Schuldes J."/>
            <person name="Keel C."/>
            <person name="Maurhofer M."/>
            <person name="Daniel R."/>
            <person name="Scheu S."/>
            <person name="Thuermer A."/>
        </authorList>
    </citation>
    <scope>NUCLEOTIDE SEQUENCE [LARGE SCALE GENOMIC DNA]</scope>
    <source>
        <strain evidence="4">DSM 19095 / LMG 27888 / CFBP 6595 / CHA0</strain>
    </source>
</reference>
<dbReference type="HOGENOM" id="CLU_086663_1_0_6"/>
<gene>
    <name evidence="3" type="ORF">PFLCHA0_c24540</name>
</gene>
<sequence length="207" mass="22723">MRWIVRTLCFALLLPAAQLWAADPQPAVQAAAQDKAQALEQKAADKESPKAEPQAAPITKTEVQAVDPAGQAPVDDAITCLSRTIYWEAKGGESADMEAVANVVLNRLGHEGFPGTVCEVVKQGSEKSPCQFSWWCDGRPDQVEEEGRYTIAKEIARKALNQQLKDRTGGALFFHDRSVSPDWSRAYIKTTEIGSFSFYKPKDVAAR</sequence>
<evidence type="ECO:0000313" key="3">
    <source>
        <dbReference type="EMBL" id="AGL84225.1"/>
    </source>
</evidence>
<dbReference type="AlphaFoldDB" id="A0A2C9EKS0"/>
<dbReference type="InterPro" id="IPR042047">
    <property type="entry name" value="SleB_dom1"/>
</dbReference>
<dbReference type="InterPro" id="IPR011105">
    <property type="entry name" value="Cell_wall_hydrolase_SleB"/>
</dbReference>
<feature type="domain" description="Cell wall hydrolase SleB" evidence="2">
    <location>
        <begin position="95"/>
        <end position="199"/>
    </location>
</feature>
<feature type="signal peptide" evidence="1">
    <location>
        <begin position="1"/>
        <end position="21"/>
    </location>
</feature>
<evidence type="ECO:0000313" key="4">
    <source>
        <dbReference type="Proteomes" id="UP000013940"/>
    </source>
</evidence>
<dbReference type="RefSeq" id="WP_015635157.1">
    <property type="nucleotide sequence ID" value="NC_021237.1"/>
</dbReference>
<accession>A0A2C9EKS0</accession>
<evidence type="ECO:0000256" key="1">
    <source>
        <dbReference type="SAM" id="SignalP"/>
    </source>
</evidence>
<dbReference type="Proteomes" id="UP000013940">
    <property type="component" value="Chromosome"/>
</dbReference>
<proteinExistence type="predicted"/>
<dbReference type="eggNOG" id="COG3773">
    <property type="taxonomic scope" value="Bacteria"/>
</dbReference>
<protein>
    <recommendedName>
        <fullName evidence="2">Cell wall hydrolase SleB domain-containing protein</fullName>
    </recommendedName>
</protein>
<dbReference type="KEGG" id="pprc:PFLCHA0_c24540"/>
<dbReference type="EMBL" id="CP003190">
    <property type="protein sequence ID" value="AGL84225.1"/>
    <property type="molecule type" value="Genomic_DNA"/>
</dbReference>
<name>A0A2C9EKS0_PSEPH</name>
<dbReference type="Pfam" id="PF07486">
    <property type="entry name" value="Hydrolase_2"/>
    <property type="match status" value="1"/>
</dbReference>